<reference evidence="2 3" key="1">
    <citation type="submission" date="2020-08" db="EMBL/GenBank/DDBJ databases">
        <title>Sequencing the genomes of 1000 actinobacteria strains.</title>
        <authorList>
            <person name="Klenk H.-P."/>
        </authorList>
    </citation>
    <scope>NUCLEOTIDE SEQUENCE [LARGE SCALE GENOMIC DNA]</scope>
    <source>
        <strain evidence="2 3">DSM 44320</strain>
    </source>
</reference>
<dbReference type="Proteomes" id="UP000579945">
    <property type="component" value="Unassembled WGS sequence"/>
</dbReference>
<organism evidence="2 3">
    <name type="scientific">Nonomuraea dietziae</name>
    <dbReference type="NCBI Taxonomy" id="65515"/>
    <lineage>
        <taxon>Bacteria</taxon>
        <taxon>Bacillati</taxon>
        <taxon>Actinomycetota</taxon>
        <taxon>Actinomycetes</taxon>
        <taxon>Streptosporangiales</taxon>
        <taxon>Streptosporangiaceae</taxon>
        <taxon>Nonomuraea</taxon>
    </lineage>
</organism>
<evidence type="ECO:0000256" key="1">
    <source>
        <dbReference type="SAM" id="Phobius"/>
    </source>
</evidence>
<keyword evidence="3" id="KW-1185">Reference proteome</keyword>
<feature type="transmembrane region" description="Helical" evidence="1">
    <location>
        <begin position="12"/>
        <end position="31"/>
    </location>
</feature>
<keyword evidence="1" id="KW-1133">Transmembrane helix</keyword>
<feature type="transmembrane region" description="Helical" evidence="1">
    <location>
        <begin position="70"/>
        <end position="90"/>
    </location>
</feature>
<proteinExistence type="predicted"/>
<sequence length="214" mass="23296">MTTCRRRLPTTILLSVMGAVTVAMLAVGLHIGQLVTALWLLAPLAEGLAYLVALAVYLPVMTVLLRRRRVAACAAGLVLTVTGLAAPVTLQFTPELRVPLRFHLERFAFTQVAELAREGKLPAERLHSYLGAELPSHLCFVSANCRVSALGTSGGRPVLFLPDWLGIPDDALGYAHFTGEATGSFDAYGMRVCPTTHLGEGWWWMDRCRGPRRS</sequence>
<dbReference type="AlphaFoldDB" id="A0A7W5V2S6"/>
<evidence type="ECO:0000313" key="3">
    <source>
        <dbReference type="Proteomes" id="UP000579945"/>
    </source>
</evidence>
<accession>A0A7W5V2S6</accession>
<feature type="transmembrane region" description="Helical" evidence="1">
    <location>
        <begin position="37"/>
        <end position="58"/>
    </location>
</feature>
<dbReference type="RefSeq" id="WP_183644477.1">
    <property type="nucleotide sequence ID" value="NZ_BAAAXX010000047.1"/>
</dbReference>
<name>A0A7W5V2S6_9ACTN</name>
<dbReference type="GeneID" id="95387739"/>
<keyword evidence="1" id="KW-0812">Transmembrane</keyword>
<gene>
    <name evidence="2" type="ORF">FHR33_001168</name>
</gene>
<protein>
    <submittedName>
        <fullName evidence="2">Uncharacterized protein</fullName>
    </submittedName>
</protein>
<comment type="caution">
    <text evidence="2">The sequence shown here is derived from an EMBL/GenBank/DDBJ whole genome shotgun (WGS) entry which is preliminary data.</text>
</comment>
<dbReference type="EMBL" id="JACIBV010000001">
    <property type="protein sequence ID" value="MBB3725308.1"/>
    <property type="molecule type" value="Genomic_DNA"/>
</dbReference>
<keyword evidence="1" id="KW-0472">Membrane</keyword>
<evidence type="ECO:0000313" key="2">
    <source>
        <dbReference type="EMBL" id="MBB3725308.1"/>
    </source>
</evidence>